<organism evidence="5 7">
    <name type="scientific">Metarhizium rileyi (strain RCEF 4871)</name>
    <name type="common">Nomuraea rileyi</name>
    <dbReference type="NCBI Taxonomy" id="1649241"/>
    <lineage>
        <taxon>Eukaryota</taxon>
        <taxon>Fungi</taxon>
        <taxon>Dikarya</taxon>
        <taxon>Ascomycota</taxon>
        <taxon>Pezizomycotina</taxon>
        <taxon>Sordariomycetes</taxon>
        <taxon>Hypocreomycetidae</taxon>
        <taxon>Hypocreales</taxon>
        <taxon>Clavicipitaceae</taxon>
        <taxon>Metarhizium</taxon>
    </lineage>
</organism>
<evidence type="ECO:0000259" key="4">
    <source>
        <dbReference type="PROSITE" id="PS50213"/>
    </source>
</evidence>
<feature type="transmembrane region" description="Helical" evidence="2">
    <location>
        <begin position="334"/>
        <end position="354"/>
    </location>
</feature>
<name>A0A162JQI9_METRR</name>
<gene>
    <name evidence="6" type="ORF">ED733_008972</name>
    <name evidence="5" type="ORF">NOR_03412</name>
</gene>
<evidence type="ECO:0000313" key="6">
    <source>
        <dbReference type="EMBL" id="TWU78496.1"/>
    </source>
</evidence>
<keyword evidence="3" id="KW-0732">Signal</keyword>
<dbReference type="Gene3D" id="2.30.180.10">
    <property type="entry name" value="FAS1 domain"/>
    <property type="match status" value="1"/>
</dbReference>
<dbReference type="InterPro" id="IPR000782">
    <property type="entry name" value="FAS1_domain"/>
</dbReference>
<keyword evidence="2" id="KW-0812">Transmembrane</keyword>
<dbReference type="PANTHER" id="PTHR10900">
    <property type="entry name" value="PERIOSTIN-RELATED"/>
    <property type="match status" value="1"/>
</dbReference>
<dbReference type="Proteomes" id="UP000317257">
    <property type="component" value="Unassembled WGS sequence"/>
</dbReference>
<feature type="compositionally biased region" description="Basic and acidic residues" evidence="1">
    <location>
        <begin position="87"/>
        <end position="100"/>
    </location>
</feature>
<dbReference type="OrthoDB" id="286301at2759"/>
<dbReference type="Pfam" id="PF02469">
    <property type="entry name" value="Fasciclin"/>
    <property type="match status" value="1"/>
</dbReference>
<keyword evidence="7" id="KW-1185">Reference proteome</keyword>
<dbReference type="EMBL" id="SBHS01000002">
    <property type="protein sequence ID" value="TWU78496.1"/>
    <property type="molecule type" value="Genomic_DNA"/>
</dbReference>
<dbReference type="STRING" id="1081105.A0A162JQI9"/>
<feature type="signal peptide" evidence="3">
    <location>
        <begin position="1"/>
        <end position="21"/>
    </location>
</feature>
<evidence type="ECO:0000256" key="3">
    <source>
        <dbReference type="SAM" id="SignalP"/>
    </source>
</evidence>
<accession>A0A5C6GNR1</accession>
<dbReference type="OMA" id="YATNNTQ"/>
<keyword evidence="2" id="KW-1133">Transmembrane helix</keyword>
<protein>
    <submittedName>
        <fullName evidence="5">FAS1 domain protein</fullName>
    </submittedName>
</protein>
<dbReference type="PANTHER" id="PTHR10900:SF77">
    <property type="entry name" value="FI19380P1"/>
    <property type="match status" value="1"/>
</dbReference>
<evidence type="ECO:0000313" key="8">
    <source>
        <dbReference type="Proteomes" id="UP000317257"/>
    </source>
</evidence>
<dbReference type="InterPro" id="IPR050904">
    <property type="entry name" value="Adhesion/Biosynth-related"/>
</dbReference>
<reference evidence="5 7" key="1">
    <citation type="journal article" date="2016" name="Genome Biol. Evol.">
        <title>Divergent and convergent evolution of fungal pathogenicity.</title>
        <authorList>
            <person name="Shang Y."/>
            <person name="Xiao G."/>
            <person name="Zheng P."/>
            <person name="Cen K."/>
            <person name="Zhan S."/>
            <person name="Wang C."/>
        </authorList>
    </citation>
    <scope>NUCLEOTIDE SEQUENCE [LARGE SCALE GENOMIC DNA]</scope>
    <source>
        <strain evidence="5 7">RCEF 4871</strain>
    </source>
</reference>
<proteinExistence type="predicted"/>
<keyword evidence="2" id="KW-0472">Membrane</keyword>
<evidence type="ECO:0000256" key="1">
    <source>
        <dbReference type="SAM" id="MobiDB-lite"/>
    </source>
</evidence>
<dbReference type="PROSITE" id="PS50213">
    <property type="entry name" value="FAS1"/>
    <property type="match status" value="1"/>
</dbReference>
<evidence type="ECO:0000313" key="7">
    <source>
        <dbReference type="Proteomes" id="UP000243498"/>
    </source>
</evidence>
<feature type="region of interest" description="Disordered" evidence="1">
    <location>
        <begin position="83"/>
        <end position="110"/>
    </location>
</feature>
<comment type="caution">
    <text evidence="5">The sequence shown here is derived from an EMBL/GenBank/DDBJ whole genome shotgun (WGS) entry which is preliminary data.</text>
</comment>
<sequence>MLAKSWIPAAFFACIIATCASHAMNSANSSDLLVTLRREGASKFADRLESDPETLSFFLANAKTIFAPSDLFLELQARGLASPDEQADARRQGCHSERHLKSTAPPGSTISTLEKAKKLDNQEQKVVLDNRPDKTAGKARRWDSHAAFQRRISNETVPKPLPNMKLLSGLGKATHIIKADIKFDQGFVHITDSYFTRPQSLSNTSQSTGQTTFANLAASGNLTATLDNMHSVTVFVPSNNALSSSSRLCGSDAAQLVSNHVVSGFVGYLPELKDGATLKTLTGETLNIKVSEGRYYVNGALITLANMIMDNGVAHVIDKPLTHVPLTAGNSRTWATDFIFTALGASGVMVAFALI</sequence>
<reference evidence="8" key="2">
    <citation type="submission" date="2018-12" db="EMBL/GenBank/DDBJ databases">
        <title>The complete genome of Metarhizium rileyi, a key fungal pathogen of Lepidoptera.</title>
        <authorList>
            <person name="Binneck E."/>
            <person name="Lastra C.C.L."/>
            <person name="Sosa-Gomez D.R."/>
        </authorList>
    </citation>
    <scope>NUCLEOTIDE SEQUENCE [LARGE SCALE GENOMIC DNA]</scope>
    <source>
        <strain evidence="8">Cep018-CH2</strain>
    </source>
</reference>
<dbReference type="AlphaFoldDB" id="A0A162JQI9"/>
<dbReference type="SUPFAM" id="SSF82153">
    <property type="entry name" value="FAS1 domain"/>
    <property type="match status" value="1"/>
</dbReference>
<dbReference type="EMBL" id="AZHC01000008">
    <property type="protein sequence ID" value="OAA45623.1"/>
    <property type="molecule type" value="Genomic_DNA"/>
</dbReference>
<dbReference type="SMART" id="SM00554">
    <property type="entry name" value="FAS1"/>
    <property type="match status" value="1"/>
</dbReference>
<dbReference type="Proteomes" id="UP000243498">
    <property type="component" value="Unassembled WGS sequence"/>
</dbReference>
<feature type="domain" description="FAS1" evidence="4">
    <location>
        <begin position="197"/>
        <end position="321"/>
    </location>
</feature>
<evidence type="ECO:0000256" key="2">
    <source>
        <dbReference type="SAM" id="Phobius"/>
    </source>
</evidence>
<accession>A0A162JQI9</accession>
<dbReference type="InterPro" id="IPR036378">
    <property type="entry name" value="FAS1_dom_sf"/>
</dbReference>
<evidence type="ECO:0000313" key="5">
    <source>
        <dbReference type="EMBL" id="OAA45623.1"/>
    </source>
</evidence>
<feature type="chain" id="PRO_5007836660" evidence="3">
    <location>
        <begin position="22"/>
        <end position="355"/>
    </location>
</feature>
<reference evidence="6" key="3">
    <citation type="journal article" date="2019" name="Microbiol. Resour. Announc.">
        <title>Genome Sequence of Metarhizium rileyi, a Microbial Control Agent for Lepidoptera.</title>
        <authorList>
            <person name="Binneck E."/>
            <person name="Lastra C.C.L."/>
            <person name="Sosa-Gomez D.R."/>
        </authorList>
    </citation>
    <scope>NUCLEOTIDE SEQUENCE</scope>
    <source>
        <strain evidence="6">Cep018-CH2</strain>
    </source>
</reference>